<evidence type="ECO:0000256" key="5">
    <source>
        <dbReference type="ARBA" id="ARBA00022694"/>
    </source>
</evidence>
<feature type="site" description="Interacts with tRNA" evidence="9">
    <location>
        <position position="92"/>
    </location>
</feature>
<evidence type="ECO:0000256" key="7">
    <source>
        <dbReference type="ARBA" id="ARBA00022884"/>
    </source>
</evidence>
<keyword evidence="7 9" id="KW-0694">RNA-binding</keyword>
<dbReference type="Pfam" id="PF01207">
    <property type="entry name" value="Dus"/>
    <property type="match status" value="1"/>
</dbReference>
<feature type="binding site" evidence="9 12">
    <location>
        <begin position="232"/>
        <end position="233"/>
    </location>
    <ligand>
        <name>FMN</name>
        <dbReference type="ChEBI" id="CHEBI:58210"/>
    </ligand>
</feature>
<evidence type="ECO:0000256" key="4">
    <source>
        <dbReference type="ARBA" id="ARBA00022643"/>
    </source>
</evidence>
<dbReference type="InterPro" id="IPR018517">
    <property type="entry name" value="tRNA_hU_synthase_CS"/>
</dbReference>
<evidence type="ECO:0000313" key="15">
    <source>
        <dbReference type="Proteomes" id="UP000038011"/>
    </source>
</evidence>
<evidence type="ECO:0000256" key="2">
    <source>
        <dbReference type="ARBA" id="ARBA00022555"/>
    </source>
</evidence>
<feature type="site" description="Interacts with tRNA" evidence="9">
    <location>
        <position position="181"/>
    </location>
</feature>
<reference evidence="14 15" key="1">
    <citation type="submission" date="2015-01" db="EMBL/GenBank/DDBJ databases">
        <title>Ahrensia donghaiensis sp. nov., a novel dimethylsulphoniopropionate-cleavage bacterium isolated from seawater and emended descriptions of the genus Ahrensia and Ahrensia kielensis.</title>
        <authorList>
            <person name="Liu J."/>
        </authorList>
    </citation>
    <scope>NUCLEOTIDE SEQUENCE [LARGE SCALE GENOMIC DNA]</scope>
    <source>
        <strain evidence="14 15">LZD062</strain>
    </source>
</reference>
<keyword evidence="5 9" id="KW-0819">tRNA processing</keyword>
<comment type="caution">
    <text evidence="14">The sequence shown here is derived from an EMBL/GenBank/DDBJ whole genome shotgun (WGS) entry which is preliminary data.</text>
</comment>
<keyword evidence="6 9" id="KW-0521">NADP</keyword>
<sequence length="345" mass="37992">MKNSEQIFAIAPMMDWTDRHCRFFHRQLTKHALLYTEMVVADAVIHGNRERLLGFEKAEHPVAVQIGGSEPEKMAEAARICADFGYVEINMNVGCPSDRVQSGTFGACLMREPDLVARCVEAMKQAVDIPVTVKCRIGVDEQDTKIALDTLAQKSWAAGSDALWVHARKAWLEGLSPKENRDVPPLDYGRVHQLKKENPNRFIGLNGGLENVIHGIESAKGEDIVLDGIMLGRAAYQNPLCLTKVDPLVYGDESTNFDAANLIDVMCDYIDRQIAGDSGIRVNHITRHMVGLFPGVAGARRFRQILSNESVKPDASSLVLRDAFDIVRDGLGKDTANALDPSQAA</sequence>
<evidence type="ECO:0000259" key="13">
    <source>
        <dbReference type="Pfam" id="PF01207"/>
    </source>
</evidence>
<keyword evidence="8 9" id="KW-0560">Oxidoreductase</keyword>
<comment type="catalytic activity">
    <reaction evidence="9">
        <text>5,6-dihydrouridine(20a) in tRNA + NADP(+) = uridine(20a) in tRNA + NADPH + H(+)</text>
        <dbReference type="Rhea" id="RHEA:53344"/>
        <dbReference type="Rhea" id="RHEA-COMP:13535"/>
        <dbReference type="Rhea" id="RHEA-COMP:13536"/>
        <dbReference type="ChEBI" id="CHEBI:15378"/>
        <dbReference type="ChEBI" id="CHEBI:57783"/>
        <dbReference type="ChEBI" id="CHEBI:58349"/>
        <dbReference type="ChEBI" id="CHEBI:65315"/>
        <dbReference type="ChEBI" id="CHEBI:74443"/>
    </reaction>
</comment>
<evidence type="ECO:0000256" key="6">
    <source>
        <dbReference type="ARBA" id="ARBA00022857"/>
    </source>
</evidence>
<keyword evidence="3 9" id="KW-0285">Flavoprotein</keyword>
<feature type="site" description="Interacts with tRNA; defines subfamily-specific binding signature" evidence="9">
    <location>
        <position position="300"/>
    </location>
</feature>
<evidence type="ECO:0000256" key="3">
    <source>
        <dbReference type="ARBA" id="ARBA00022630"/>
    </source>
</evidence>
<dbReference type="EC" id="1.3.1.91" evidence="9"/>
<comment type="catalytic activity">
    <reaction evidence="9">
        <text>5,6-dihydrouridine(20a) in tRNA + NAD(+) = uridine(20a) in tRNA + NADH + H(+)</text>
        <dbReference type="Rhea" id="RHEA:53348"/>
        <dbReference type="Rhea" id="RHEA-COMP:13535"/>
        <dbReference type="Rhea" id="RHEA-COMP:13536"/>
        <dbReference type="ChEBI" id="CHEBI:15378"/>
        <dbReference type="ChEBI" id="CHEBI:57540"/>
        <dbReference type="ChEBI" id="CHEBI:57945"/>
        <dbReference type="ChEBI" id="CHEBI:65315"/>
        <dbReference type="ChEBI" id="CHEBI:74443"/>
    </reaction>
</comment>
<comment type="catalytic activity">
    <reaction evidence="9">
        <text>5,6-dihydrouridine(20) in tRNA + NADP(+) = uridine(20) in tRNA + NADPH + H(+)</text>
        <dbReference type="Rhea" id="RHEA:53336"/>
        <dbReference type="Rhea" id="RHEA-COMP:13533"/>
        <dbReference type="Rhea" id="RHEA-COMP:13534"/>
        <dbReference type="ChEBI" id="CHEBI:15378"/>
        <dbReference type="ChEBI" id="CHEBI:57783"/>
        <dbReference type="ChEBI" id="CHEBI:58349"/>
        <dbReference type="ChEBI" id="CHEBI:65315"/>
        <dbReference type="ChEBI" id="CHEBI:74443"/>
        <dbReference type="EC" id="1.3.1.91"/>
    </reaction>
</comment>
<dbReference type="RefSeq" id="WP_082376663.1">
    <property type="nucleotide sequence ID" value="NZ_JXMU01000015.1"/>
</dbReference>
<dbReference type="PIRSF" id="PIRSF006621">
    <property type="entry name" value="Dus"/>
    <property type="match status" value="1"/>
</dbReference>
<gene>
    <name evidence="9" type="primary">dusA</name>
    <name evidence="14" type="ORF">SU32_11145</name>
</gene>
<protein>
    <recommendedName>
        <fullName evidence="9">tRNA-dihydrouridine(20/20a) synthase</fullName>
        <ecNumber evidence="9">1.3.1.91</ecNumber>
    </recommendedName>
    <alternativeName>
        <fullName evidence="9">U20-specific dihydrouridine synthase</fullName>
        <shortName evidence="9">U20-specific Dus</shortName>
    </alternativeName>
    <alternativeName>
        <fullName evidence="9">tRNA-dihydrouridine synthase A</fullName>
    </alternativeName>
</protein>
<dbReference type="InterPro" id="IPR013785">
    <property type="entry name" value="Aldolase_TIM"/>
</dbReference>
<dbReference type="AlphaFoldDB" id="A0A0M9GMI4"/>
<feature type="site" description="Interacts with tRNA; defines subfamily-specific binding signature" evidence="9">
    <location>
        <position position="303"/>
    </location>
</feature>
<evidence type="ECO:0000256" key="12">
    <source>
        <dbReference type="PIRSR" id="PIRSR006621-2"/>
    </source>
</evidence>
<dbReference type="GO" id="GO:0000049">
    <property type="term" value="F:tRNA binding"/>
    <property type="evidence" value="ECO:0007669"/>
    <property type="project" value="UniProtKB-UniRule"/>
</dbReference>
<evidence type="ECO:0000256" key="11">
    <source>
        <dbReference type="PIRSR" id="PIRSR006621-1"/>
    </source>
</evidence>
<keyword evidence="4 9" id="KW-0288">FMN</keyword>
<dbReference type="Gene3D" id="1.20.120.1460">
    <property type="match status" value="1"/>
</dbReference>
<dbReference type="InterPro" id="IPR001269">
    <property type="entry name" value="DUS_fam"/>
</dbReference>
<feature type="binding site" evidence="9 12">
    <location>
        <begin position="12"/>
        <end position="14"/>
    </location>
    <ligand>
        <name>FMN</name>
        <dbReference type="ChEBI" id="CHEBI:58210"/>
    </ligand>
</feature>
<organism evidence="14 15">
    <name type="scientific">Ahrensia marina</name>
    <dbReference type="NCBI Taxonomy" id="1514904"/>
    <lineage>
        <taxon>Bacteria</taxon>
        <taxon>Pseudomonadati</taxon>
        <taxon>Pseudomonadota</taxon>
        <taxon>Alphaproteobacteria</taxon>
        <taxon>Hyphomicrobiales</taxon>
        <taxon>Ahrensiaceae</taxon>
        <taxon>Ahrensia</taxon>
    </lineage>
</organism>
<dbReference type="Gene3D" id="3.20.20.70">
    <property type="entry name" value="Aldolase class I"/>
    <property type="match status" value="1"/>
</dbReference>
<evidence type="ECO:0000256" key="8">
    <source>
        <dbReference type="ARBA" id="ARBA00023002"/>
    </source>
</evidence>
<dbReference type="NCBIfam" id="NF008774">
    <property type="entry name" value="PRK11815.1"/>
    <property type="match status" value="1"/>
</dbReference>
<dbReference type="PANTHER" id="PTHR42907">
    <property type="entry name" value="FMN-LINKED OXIDOREDUCTASES SUPERFAMILY PROTEIN"/>
    <property type="match status" value="1"/>
</dbReference>
<dbReference type="PROSITE" id="PS01136">
    <property type="entry name" value="UPF0034"/>
    <property type="match status" value="1"/>
</dbReference>
<evidence type="ECO:0000256" key="9">
    <source>
        <dbReference type="HAMAP-Rule" id="MF_02041"/>
    </source>
</evidence>
<feature type="binding site" evidence="9 12">
    <location>
        <position position="65"/>
    </location>
    <ligand>
        <name>FMN</name>
        <dbReference type="ChEBI" id="CHEBI:58210"/>
    </ligand>
</feature>
<dbReference type="InterPro" id="IPR004653">
    <property type="entry name" value="DusA"/>
</dbReference>
<comment type="cofactor">
    <cofactor evidence="1 9 10 12">
        <name>FMN</name>
        <dbReference type="ChEBI" id="CHEBI:58210"/>
    </cofactor>
</comment>
<dbReference type="EMBL" id="JXMU01000015">
    <property type="protein sequence ID" value="KPB00989.1"/>
    <property type="molecule type" value="Genomic_DNA"/>
</dbReference>
<dbReference type="HAMAP" id="MF_02041">
    <property type="entry name" value="DusA_subfam"/>
    <property type="match status" value="1"/>
</dbReference>
<proteinExistence type="inferred from homology"/>
<dbReference type="PATRIC" id="fig|1514904.3.peg.1071"/>
<feature type="domain" description="DUS-like FMN-binding" evidence="13">
    <location>
        <begin position="10"/>
        <end position="314"/>
    </location>
</feature>
<comment type="similarity">
    <text evidence="10">Belongs to the dus family.</text>
</comment>
<keyword evidence="2 9" id="KW-0820">tRNA-binding</keyword>
<comment type="catalytic activity">
    <reaction evidence="9">
        <text>5,6-dihydrouridine(20) in tRNA + NAD(+) = uridine(20) in tRNA + NADH + H(+)</text>
        <dbReference type="Rhea" id="RHEA:53340"/>
        <dbReference type="Rhea" id="RHEA-COMP:13533"/>
        <dbReference type="Rhea" id="RHEA-COMP:13534"/>
        <dbReference type="ChEBI" id="CHEBI:15378"/>
        <dbReference type="ChEBI" id="CHEBI:57540"/>
        <dbReference type="ChEBI" id="CHEBI:57945"/>
        <dbReference type="ChEBI" id="CHEBI:65315"/>
        <dbReference type="ChEBI" id="CHEBI:74443"/>
        <dbReference type="EC" id="1.3.1.91"/>
    </reaction>
</comment>
<evidence type="ECO:0000313" key="14">
    <source>
        <dbReference type="EMBL" id="KPB00989.1"/>
    </source>
</evidence>
<dbReference type="GO" id="GO:0102266">
    <property type="term" value="F:tRNA-dihydrouridine20a synthase activity"/>
    <property type="evidence" value="ECO:0007669"/>
    <property type="project" value="RHEA"/>
</dbReference>
<dbReference type="Proteomes" id="UP000038011">
    <property type="component" value="Unassembled WGS sequence"/>
</dbReference>
<dbReference type="GO" id="GO:0010181">
    <property type="term" value="F:FMN binding"/>
    <property type="evidence" value="ECO:0007669"/>
    <property type="project" value="UniProtKB-UniRule"/>
</dbReference>
<dbReference type="InterPro" id="IPR035587">
    <property type="entry name" value="DUS-like_FMN-bd"/>
</dbReference>
<accession>A0A0M9GMI4</accession>
<evidence type="ECO:0000256" key="10">
    <source>
        <dbReference type="PIRNR" id="PIRNR006621"/>
    </source>
</evidence>
<evidence type="ECO:0000256" key="1">
    <source>
        <dbReference type="ARBA" id="ARBA00001917"/>
    </source>
</evidence>
<feature type="site" description="Interacts with tRNA; defines subfamily-specific binding signature" evidence="9">
    <location>
        <position position="178"/>
    </location>
</feature>
<feature type="binding site" evidence="9 12">
    <location>
        <position position="134"/>
    </location>
    <ligand>
        <name>FMN</name>
        <dbReference type="ChEBI" id="CHEBI:58210"/>
    </ligand>
</feature>
<feature type="active site" description="Proton donor" evidence="9 11">
    <location>
        <position position="95"/>
    </location>
</feature>
<dbReference type="CDD" id="cd02801">
    <property type="entry name" value="DUS_like_FMN"/>
    <property type="match status" value="1"/>
</dbReference>
<dbReference type="GO" id="GO:0102264">
    <property type="term" value="F:tRNA-dihydrouridine20 synthase activity"/>
    <property type="evidence" value="ECO:0007669"/>
    <property type="project" value="UniProtKB-EC"/>
</dbReference>
<name>A0A0M9GMI4_9HYPH</name>
<dbReference type="STRING" id="1514904.SU32_11145"/>
<dbReference type="SUPFAM" id="SSF51395">
    <property type="entry name" value="FMN-linked oxidoreductases"/>
    <property type="match status" value="1"/>
</dbReference>
<comment type="function">
    <text evidence="9">Catalyzes the synthesis of 5,6-dihydrouridine (D), a modified base found in the D-loop of most tRNAs, via the reduction of the C5-C6 double bond in target uridines. Specifically modifies U20 and U20a in tRNAs.</text>
</comment>
<feature type="binding site" evidence="9 12">
    <location>
        <position position="166"/>
    </location>
    <ligand>
        <name>FMN</name>
        <dbReference type="ChEBI" id="CHEBI:58210"/>
    </ligand>
</feature>
<dbReference type="GO" id="GO:0050660">
    <property type="term" value="F:flavin adenine dinucleotide binding"/>
    <property type="evidence" value="ECO:0007669"/>
    <property type="project" value="InterPro"/>
</dbReference>
<comment type="similarity">
    <text evidence="9">Belongs to the Dus family. DusA subfamily.</text>
</comment>
<dbReference type="PANTHER" id="PTHR42907:SF1">
    <property type="entry name" value="FMN-LINKED OXIDOREDUCTASES SUPERFAMILY PROTEIN"/>
    <property type="match status" value="1"/>
</dbReference>
<feature type="binding site" evidence="9 12">
    <location>
        <begin position="206"/>
        <end position="208"/>
    </location>
    <ligand>
        <name>FMN</name>
        <dbReference type="ChEBI" id="CHEBI:58210"/>
    </ligand>
</feature>
<keyword evidence="12" id="KW-0547">Nucleotide-binding</keyword>
<keyword evidence="15" id="KW-1185">Reference proteome</keyword>